<dbReference type="Proteomes" id="UP000291022">
    <property type="component" value="Unassembled WGS sequence"/>
</dbReference>
<feature type="chain" id="PRO_5044604632" description="Peptidase M14 domain-containing protein" evidence="2">
    <location>
        <begin position="18"/>
        <end position="71"/>
    </location>
</feature>
<evidence type="ECO:0000259" key="3">
    <source>
        <dbReference type="Pfam" id="PF00246"/>
    </source>
</evidence>
<dbReference type="InterPro" id="IPR000834">
    <property type="entry name" value="Peptidase_M14"/>
</dbReference>
<keyword evidence="2" id="KW-0732">Signal</keyword>
<reference evidence="5" key="1">
    <citation type="submission" date="2016-06" db="EMBL/GenBank/DDBJ databases">
        <title>De novo assembly and RNA-Seq shows season-dependent expression and editing in black bear kidneys.</title>
        <authorList>
            <person name="Korstanje R."/>
            <person name="Srivastava A."/>
            <person name="Sarsani V.K."/>
            <person name="Sheehan S.M."/>
            <person name="Seger R.L."/>
            <person name="Barter M.E."/>
            <person name="Lindqvist C."/>
            <person name="Brody L.C."/>
            <person name="Mullikin J.C."/>
        </authorList>
    </citation>
    <scope>NUCLEOTIDE SEQUENCE [LARGE SCALE GENOMIC DNA]</scope>
</reference>
<reference evidence="4" key="2">
    <citation type="submission" date="2025-05" db="UniProtKB">
        <authorList>
            <consortium name="Ensembl"/>
        </authorList>
    </citation>
    <scope>IDENTIFICATION</scope>
</reference>
<accession>A0A452QMY9</accession>
<protein>
    <recommendedName>
        <fullName evidence="3">Peptidase M14 domain-containing protein</fullName>
    </recommendedName>
</protein>
<dbReference type="Pfam" id="PF00246">
    <property type="entry name" value="Peptidase_M14"/>
    <property type="match status" value="1"/>
</dbReference>
<keyword evidence="5" id="KW-1185">Reference proteome</keyword>
<evidence type="ECO:0000256" key="2">
    <source>
        <dbReference type="SAM" id="SignalP"/>
    </source>
</evidence>
<dbReference type="OMA" id="YAPSIMH"/>
<dbReference type="Ensembl" id="ENSUAMT00000007658.1">
    <property type="protein sequence ID" value="ENSUAMP00000006768.1"/>
    <property type="gene ID" value="ENSUAMG00000005914.1"/>
</dbReference>
<evidence type="ECO:0000256" key="1">
    <source>
        <dbReference type="ARBA" id="ARBA00005988"/>
    </source>
</evidence>
<dbReference type="GO" id="GO:0006508">
    <property type="term" value="P:proteolysis"/>
    <property type="evidence" value="ECO:0007669"/>
    <property type="project" value="InterPro"/>
</dbReference>
<dbReference type="GO" id="GO:0004181">
    <property type="term" value="F:metallocarboxypeptidase activity"/>
    <property type="evidence" value="ECO:0007669"/>
    <property type="project" value="InterPro"/>
</dbReference>
<dbReference type="AlphaFoldDB" id="A0A452QMY9"/>
<dbReference type="Gene3D" id="3.40.630.10">
    <property type="entry name" value="Zn peptidases"/>
    <property type="match status" value="1"/>
</dbReference>
<feature type="domain" description="Peptidase M14" evidence="3">
    <location>
        <begin position="28"/>
        <end position="55"/>
    </location>
</feature>
<organism evidence="4 5">
    <name type="scientific">Ursus americanus</name>
    <name type="common">American black bear</name>
    <name type="synonym">Euarctos americanus</name>
    <dbReference type="NCBI Taxonomy" id="9643"/>
    <lineage>
        <taxon>Eukaryota</taxon>
        <taxon>Metazoa</taxon>
        <taxon>Chordata</taxon>
        <taxon>Craniata</taxon>
        <taxon>Vertebrata</taxon>
        <taxon>Euteleostomi</taxon>
        <taxon>Mammalia</taxon>
        <taxon>Eutheria</taxon>
        <taxon>Laurasiatheria</taxon>
        <taxon>Carnivora</taxon>
        <taxon>Caniformia</taxon>
        <taxon>Ursidae</taxon>
        <taxon>Ursus</taxon>
    </lineage>
</organism>
<dbReference type="GO" id="GO:0008270">
    <property type="term" value="F:zinc ion binding"/>
    <property type="evidence" value="ECO:0007669"/>
    <property type="project" value="InterPro"/>
</dbReference>
<proteinExistence type="inferred from homology"/>
<dbReference type="GeneTree" id="ENSGT00990000204372"/>
<feature type="signal peptide" evidence="2">
    <location>
        <begin position="1"/>
        <end position="17"/>
    </location>
</feature>
<dbReference type="SUPFAM" id="SSF53187">
    <property type="entry name" value="Zn-dependent exopeptidases"/>
    <property type="match status" value="1"/>
</dbReference>
<dbReference type="Ensembl" id="ENSUAMT00000001061.1">
    <property type="protein sequence ID" value="ENSUAMP00000000926.1"/>
    <property type="gene ID" value="ENSUAMG00000000909.1"/>
</dbReference>
<name>A0A452QMY9_URSAM</name>
<dbReference type="STRING" id="9643.ENSUAMP00000000926"/>
<sequence>MDFVRLWLGLLLPLVAALDFGYHHQEEMEAFLKNVAQNYSSITRLHSIGKSVKGRVRLVHFPKAPVLAFIH</sequence>
<evidence type="ECO:0000313" key="5">
    <source>
        <dbReference type="Proteomes" id="UP000291022"/>
    </source>
</evidence>
<evidence type="ECO:0000313" key="4">
    <source>
        <dbReference type="Ensembl" id="ENSUAMP00000006768.1"/>
    </source>
</evidence>
<comment type="similarity">
    <text evidence="1">Belongs to the peptidase M14 family.</text>
</comment>